<dbReference type="Proteomes" id="UP000799539">
    <property type="component" value="Unassembled WGS sequence"/>
</dbReference>
<proteinExistence type="predicted"/>
<dbReference type="OrthoDB" id="3763505at2759"/>
<dbReference type="EMBL" id="ML992803">
    <property type="protein sequence ID" value="KAF2206164.1"/>
    <property type="molecule type" value="Genomic_DNA"/>
</dbReference>
<reference evidence="2" key="1">
    <citation type="journal article" date="2020" name="Stud. Mycol.">
        <title>101 Dothideomycetes genomes: a test case for predicting lifestyles and emergence of pathogens.</title>
        <authorList>
            <person name="Haridas S."/>
            <person name="Albert R."/>
            <person name="Binder M."/>
            <person name="Bloem J."/>
            <person name="Labutti K."/>
            <person name="Salamov A."/>
            <person name="Andreopoulos B."/>
            <person name="Baker S."/>
            <person name="Barry K."/>
            <person name="Bills G."/>
            <person name="Bluhm B."/>
            <person name="Cannon C."/>
            <person name="Castanera R."/>
            <person name="Culley D."/>
            <person name="Daum C."/>
            <person name="Ezra D."/>
            <person name="Gonzalez J."/>
            <person name="Henrissat B."/>
            <person name="Kuo A."/>
            <person name="Liang C."/>
            <person name="Lipzen A."/>
            <person name="Lutzoni F."/>
            <person name="Magnuson J."/>
            <person name="Mondo S."/>
            <person name="Nolan M."/>
            <person name="Ohm R."/>
            <person name="Pangilinan J."/>
            <person name="Park H.-J."/>
            <person name="Ramirez L."/>
            <person name="Alfaro M."/>
            <person name="Sun H."/>
            <person name="Tritt A."/>
            <person name="Yoshinaga Y."/>
            <person name="Zwiers L.-H."/>
            <person name="Turgeon B."/>
            <person name="Goodwin S."/>
            <person name="Spatafora J."/>
            <person name="Crous P."/>
            <person name="Grigoriev I."/>
        </authorList>
    </citation>
    <scope>NUCLEOTIDE SEQUENCE</scope>
    <source>
        <strain evidence="2">SCOH1-5</strain>
    </source>
</reference>
<feature type="region of interest" description="Disordered" evidence="1">
    <location>
        <begin position="60"/>
        <end position="86"/>
    </location>
</feature>
<feature type="compositionally biased region" description="Low complexity" evidence="1">
    <location>
        <begin position="98"/>
        <end position="116"/>
    </location>
</feature>
<gene>
    <name evidence="2" type="ORF">CERZMDRAFT_53935</name>
</gene>
<dbReference type="AlphaFoldDB" id="A0A6A6EYH4"/>
<evidence type="ECO:0000256" key="1">
    <source>
        <dbReference type="SAM" id="MobiDB-lite"/>
    </source>
</evidence>
<sequence length="159" mass="17631">KSKTNNTGDSHVVTHRSTNPAITCLYMAERTGCLAFTYLWSFVPDPGVFQLIYLPRPPPQDRTVRGKAPLRPCPRSRGRPCRPPQACRIHPAKAGLTLSSSSLRGLRPSPCPSSRGRPCRPPRTCREPINPFVQYTRLQVRAHQISPSTNGEVFNKSSG</sequence>
<protein>
    <submittedName>
        <fullName evidence="2">Uncharacterized protein</fullName>
    </submittedName>
</protein>
<evidence type="ECO:0000313" key="3">
    <source>
        <dbReference type="Proteomes" id="UP000799539"/>
    </source>
</evidence>
<organism evidence="2 3">
    <name type="scientific">Cercospora zeae-maydis SCOH1-5</name>
    <dbReference type="NCBI Taxonomy" id="717836"/>
    <lineage>
        <taxon>Eukaryota</taxon>
        <taxon>Fungi</taxon>
        <taxon>Dikarya</taxon>
        <taxon>Ascomycota</taxon>
        <taxon>Pezizomycotina</taxon>
        <taxon>Dothideomycetes</taxon>
        <taxon>Dothideomycetidae</taxon>
        <taxon>Mycosphaerellales</taxon>
        <taxon>Mycosphaerellaceae</taxon>
        <taxon>Cercospora</taxon>
    </lineage>
</organism>
<keyword evidence="3" id="KW-1185">Reference proteome</keyword>
<accession>A0A6A6EYH4</accession>
<evidence type="ECO:0000313" key="2">
    <source>
        <dbReference type="EMBL" id="KAF2206164.1"/>
    </source>
</evidence>
<name>A0A6A6EYH4_9PEZI</name>
<feature type="region of interest" description="Disordered" evidence="1">
    <location>
        <begin position="98"/>
        <end position="123"/>
    </location>
</feature>
<feature type="non-terminal residue" evidence="2">
    <location>
        <position position="1"/>
    </location>
</feature>